<dbReference type="PROSITE" id="PS00028">
    <property type="entry name" value="ZINC_FINGER_C2H2_1"/>
    <property type="match status" value="1"/>
</dbReference>
<sequence length="319" mass="37218">MYHSASYRPTKRIFSCTDDFFNEGNIALRAYWLERDAATEHDTSLIREVAENLSTSFNERPIFCELPSCVKRYGEPVAFPSLVAYESHYEALHRNTCSICHLPFPGSRWLRLHLDELHDTLNQVRKDRGEKIHECYVETCAKFFSTPKMRRLHLIDKHHYPKNFPFDLVVTGTISIEERQQQRRPHGRPSRSHAGYHRHHQPMDQDENIDENHHHHHQSTETATATTWDMDMELLTTGVSRIRIPSNISFGRGRKPVWNRSLQRKQQQQSSTSSANTNVQGQQETQGFPMDGVETASKMNRRERRFMESVAKSADMNVE</sequence>
<gene>
    <name evidence="3" type="ORF">BCR42DRAFT_485809</name>
</gene>
<dbReference type="STRING" id="90262.A0A1X2J1J3"/>
<feature type="region of interest" description="Disordered" evidence="1">
    <location>
        <begin position="177"/>
        <end position="228"/>
    </location>
</feature>
<proteinExistence type="predicted"/>
<dbReference type="InterPro" id="IPR039258">
    <property type="entry name" value="ZNF511"/>
</dbReference>
<comment type="caution">
    <text evidence="3">The sequence shown here is derived from an EMBL/GenBank/DDBJ whole genome shotgun (WGS) entry which is preliminary data.</text>
</comment>
<dbReference type="OrthoDB" id="18440at2759"/>
<evidence type="ECO:0000313" key="4">
    <source>
        <dbReference type="Proteomes" id="UP000193560"/>
    </source>
</evidence>
<feature type="compositionally biased region" description="Low complexity" evidence="1">
    <location>
        <begin position="264"/>
        <end position="274"/>
    </location>
</feature>
<evidence type="ECO:0000256" key="1">
    <source>
        <dbReference type="SAM" id="MobiDB-lite"/>
    </source>
</evidence>
<reference evidence="3 4" key="1">
    <citation type="submission" date="2016-07" db="EMBL/GenBank/DDBJ databases">
        <title>Pervasive Adenine N6-methylation of Active Genes in Fungi.</title>
        <authorList>
            <consortium name="DOE Joint Genome Institute"/>
            <person name="Mondo S.J."/>
            <person name="Dannebaum R.O."/>
            <person name="Kuo R.C."/>
            <person name="Labutti K."/>
            <person name="Haridas S."/>
            <person name="Kuo A."/>
            <person name="Salamov A."/>
            <person name="Ahrendt S.R."/>
            <person name="Lipzen A."/>
            <person name="Sullivan W."/>
            <person name="Andreopoulos W.B."/>
            <person name="Clum A."/>
            <person name="Lindquist E."/>
            <person name="Daum C."/>
            <person name="Ramamoorthy G.K."/>
            <person name="Gryganskyi A."/>
            <person name="Culley D."/>
            <person name="Magnuson J.K."/>
            <person name="James T.Y."/>
            <person name="O'Malley M.A."/>
            <person name="Stajich J.E."/>
            <person name="Spatafora J.W."/>
            <person name="Visel A."/>
            <person name="Grigoriev I.V."/>
        </authorList>
    </citation>
    <scope>NUCLEOTIDE SEQUENCE [LARGE SCALE GENOMIC DNA]</scope>
    <source>
        <strain evidence="3 4">NRRL 1336</strain>
    </source>
</reference>
<feature type="domain" description="C2H2-type" evidence="2">
    <location>
        <begin position="135"/>
        <end position="159"/>
    </location>
</feature>
<keyword evidence="4" id="KW-1185">Reference proteome</keyword>
<feature type="compositionally biased region" description="Polar residues" evidence="1">
    <location>
        <begin position="275"/>
        <end position="286"/>
    </location>
</feature>
<feature type="compositionally biased region" description="Basic residues" evidence="1">
    <location>
        <begin position="182"/>
        <end position="200"/>
    </location>
</feature>
<evidence type="ECO:0000259" key="2">
    <source>
        <dbReference type="PROSITE" id="PS00028"/>
    </source>
</evidence>
<name>A0A1X2J1J3_9FUNG</name>
<dbReference type="PANTHER" id="PTHR21354">
    <property type="entry name" value="ZINC FINGER PROTEIN 511"/>
    <property type="match status" value="1"/>
</dbReference>
<protein>
    <recommendedName>
        <fullName evidence="2">C2H2-type domain-containing protein</fullName>
    </recommendedName>
</protein>
<dbReference type="AlphaFoldDB" id="A0A1X2J1J3"/>
<dbReference type="PANTHER" id="PTHR21354:SF0">
    <property type="entry name" value="ZINC FINGER PROTEIN 511"/>
    <property type="match status" value="1"/>
</dbReference>
<dbReference type="SMART" id="SM00355">
    <property type="entry name" value="ZnF_C2H2"/>
    <property type="match status" value="3"/>
</dbReference>
<organism evidence="3 4">
    <name type="scientific">Absidia repens</name>
    <dbReference type="NCBI Taxonomy" id="90262"/>
    <lineage>
        <taxon>Eukaryota</taxon>
        <taxon>Fungi</taxon>
        <taxon>Fungi incertae sedis</taxon>
        <taxon>Mucoromycota</taxon>
        <taxon>Mucoromycotina</taxon>
        <taxon>Mucoromycetes</taxon>
        <taxon>Mucorales</taxon>
        <taxon>Cunninghamellaceae</taxon>
        <taxon>Absidia</taxon>
    </lineage>
</organism>
<evidence type="ECO:0000313" key="3">
    <source>
        <dbReference type="EMBL" id="ORZ25682.1"/>
    </source>
</evidence>
<accession>A0A1X2J1J3</accession>
<dbReference type="InterPro" id="IPR013087">
    <property type="entry name" value="Znf_C2H2_type"/>
</dbReference>
<feature type="region of interest" description="Disordered" evidence="1">
    <location>
        <begin position="247"/>
        <end position="319"/>
    </location>
</feature>
<dbReference type="Proteomes" id="UP000193560">
    <property type="component" value="Unassembled WGS sequence"/>
</dbReference>
<dbReference type="EMBL" id="MCGE01000001">
    <property type="protein sequence ID" value="ORZ25682.1"/>
    <property type="molecule type" value="Genomic_DNA"/>
</dbReference>